<organism evidence="2 3">
    <name type="scientific">Mycena albidolilacea</name>
    <dbReference type="NCBI Taxonomy" id="1033008"/>
    <lineage>
        <taxon>Eukaryota</taxon>
        <taxon>Fungi</taxon>
        <taxon>Dikarya</taxon>
        <taxon>Basidiomycota</taxon>
        <taxon>Agaricomycotina</taxon>
        <taxon>Agaricomycetes</taxon>
        <taxon>Agaricomycetidae</taxon>
        <taxon>Agaricales</taxon>
        <taxon>Marasmiineae</taxon>
        <taxon>Mycenaceae</taxon>
        <taxon>Mycena</taxon>
    </lineage>
</organism>
<keyword evidence="3" id="KW-1185">Reference proteome</keyword>
<feature type="region of interest" description="Disordered" evidence="1">
    <location>
        <begin position="146"/>
        <end position="169"/>
    </location>
</feature>
<gene>
    <name evidence="2" type="ORF">DFH08DRAFT_817246</name>
</gene>
<name>A0AAD6ZJ77_9AGAR</name>
<dbReference type="AlphaFoldDB" id="A0AAD6ZJ77"/>
<dbReference type="EMBL" id="JARIHO010000044">
    <property type="protein sequence ID" value="KAJ7325576.1"/>
    <property type="molecule type" value="Genomic_DNA"/>
</dbReference>
<protein>
    <submittedName>
        <fullName evidence="2">Uncharacterized protein</fullName>
    </submittedName>
</protein>
<accession>A0AAD6ZJ77</accession>
<reference evidence="2" key="1">
    <citation type="submission" date="2023-03" db="EMBL/GenBank/DDBJ databases">
        <title>Massive genome expansion in bonnet fungi (Mycena s.s.) driven by repeated elements and novel gene families across ecological guilds.</title>
        <authorList>
            <consortium name="Lawrence Berkeley National Laboratory"/>
            <person name="Harder C.B."/>
            <person name="Miyauchi S."/>
            <person name="Viragh M."/>
            <person name="Kuo A."/>
            <person name="Thoen E."/>
            <person name="Andreopoulos B."/>
            <person name="Lu D."/>
            <person name="Skrede I."/>
            <person name="Drula E."/>
            <person name="Henrissat B."/>
            <person name="Morin E."/>
            <person name="Kohler A."/>
            <person name="Barry K."/>
            <person name="LaButti K."/>
            <person name="Morin E."/>
            <person name="Salamov A."/>
            <person name="Lipzen A."/>
            <person name="Mereny Z."/>
            <person name="Hegedus B."/>
            <person name="Baldrian P."/>
            <person name="Stursova M."/>
            <person name="Weitz H."/>
            <person name="Taylor A."/>
            <person name="Grigoriev I.V."/>
            <person name="Nagy L.G."/>
            <person name="Martin F."/>
            <person name="Kauserud H."/>
        </authorList>
    </citation>
    <scope>NUCLEOTIDE SEQUENCE</scope>
    <source>
        <strain evidence="2">CBHHK002</strain>
    </source>
</reference>
<evidence type="ECO:0000256" key="1">
    <source>
        <dbReference type="SAM" id="MobiDB-lite"/>
    </source>
</evidence>
<dbReference type="Proteomes" id="UP001218218">
    <property type="component" value="Unassembled WGS sequence"/>
</dbReference>
<comment type="caution">
    <text evidence="2">The sequence shown here is derived from an EMBL/GenBank/DDBJ whole genome shotgun (WGS) entry which is preliminary data.</text>
</comment>
<feature type="compositionally biased region" description="Basic and acidic residues" evidence="1">
    <location>
        <begin position="150"/>
        <end position="169"/>
    </location>
</feature>
<proteinExistence type="predicted"/>
<evidence type="ECO:0000313" key="2">
    <source>
        <dbReference type="EMBL" id="KAJ7325576.1"/>
    </source>
</evidence>
<sequence length="169" mass="18318">MCTTLLAHYTPQHWIAGNSLEVVLLLDTHSHTNSRSSAPPPQAAVICGDLLEIVLLPDTRFLSRTQTYTEYCDVILFCSASPHIGPRGAGKAGGVVHKEGRGGWEGGVTGGGWGREQGCQITKQALALFGLRLEVFAEVRRTVSRGGAHPKKEVERRQKVSSGEKYKPI</sequence>
<evidence type="ECO:0000313" key="3">
    <source>
        <dbReference type="Proteomes" id="UP001218218"/>
    </source>
</evidence>